<keyword evidence="3 5" id="KW-0378">Hydrolase</keyword>
<dbReference type="PANTHER" id="PTHR30231:SF2">
    <property type="entry name" value="RIBONUCLEASE T"/>
    <property type="match status" value="1"/>
</dbReference>
<dbReference type="EC" id="3.1.13.-" evidence="5"/>
<keyword evidence="1 5" id="KW-0819">tRNA processing</keyword>
<comment type="caution">
    <text evidence="8">The sequence shown here is derived from an EMBL/GenBank/DDBJ whole genome shotgun (WGS) entry which is preliminary data.</text>
</comment>
<dbReference type="GO" id="GO:0000287">
    <property type="term" value="F:magnesium ion binding"/>
    <property type="evidence" value="ECO:0007669"/>
    <property type="project" value="UniProtKB-UniRule"/>
</dbReference>
<feature type="binding site" evidence="5">
    <location>
        <position position="22"/>
    </location>
    <ligand>
        <name>Mg(2+)</name>
        <dbReference type="ChEBI" id="CHEBI:18420"/>
        <label>1</label>
        <note>catalytic</note>
    </ligand>
</feature>
<keyword evidence="2 5" id="KW-0540">Nuclease</keyword>
<keyword evidence="5" id="KW-0479">Metal-binding</keyword>
<evidence type="ECO:0000256" key="4">
    <source>
        <dbReference type="ARBA" id="ARBA00022839"/>
    </source>
</evidence>
<organism evidence="8 9">
    <name type="scientific">Moraxella pluranimalium</name>
    <dbReference type="NCBI Taxonomy" id="470453"/>
    <lineage>
        <taxon>Bacteria</taxon>
        <taxon>Pseudomonadati</taxon>
        <taxon>Pseudomonadota</taxon>
        <taxon>Gammaproteobacteria</taxon>
        <taxon>Moraxellales</taxon>
        <taxon>Moraxellaceae</taxon>
        <taxon>Moraxella</taxon>
    </lineage>
</organism>
<evidence type="ECO:0000259" key="7">
    <source>
        <dbReference type="SMART" id="SM00479"/>
    </source>
</evidence>
<dbReference type="GO" id="GO:0045004">
    <property type="term" value="P:DNA replication proofreading"/>
    <property type="evidence" value="ECO:0007669"/>
    <property type="project" value="TreeGrafter"/>
</dbReference>
<comment type="similarity">
    <text evidence="5">Belongs to the RNase T family.</text>
</comment>
<dbReference type="InterPro" id="IPR012337">
    <property type="entry name" value="RNaseH-like_sf"/>
</dbReference>
<keyword evidence="9" id="KW-1185">Reference proteome</keyword>
<dbReference type="InterPro" id="IPR005987">
    <property type="entry name" value="RNase_T"/>
</dbReference>
<evidence type="ECO:0000313" key="9">
    <source>
        <dbReference type="Proteomes" id="UP000189800"/>
    </source>
</evidence>
<dbReference type="STRING" id="470453.B0680_02255"/>
<feature type="compositionally biased region" description="Acidic residues" evidence="6">
    <location>
        <begin position="213"/>
        <end position="233"/>
    </location>
</feature>
<dbReference type="HAMAP" id="MF_00157">
    <property type="entry name" value="RNase_T"/>
    <property type="match status" value="1"/>
</dbReference>
<feature type="active site" description="Proton donor/acceptor" evidence="5">
    <location>
        <position position="183"/>
    </location>
</feature>
<dbReference type="Proteomes" id="UP000189800">
    <property type="component" value="Unassembled WGS sequence"/>
</dbReference>
<dbReference type="EMBL" id="MUYU01000006">
    <property type="protein sequence ID" value="OOS25668.1"/>
    <property type="molecule type" value="Genomic_DNA"/>
</dbReference>
<reference evidence="8 9" key="1">
    <citation type="submission" date="2017-02" db="EMBL/GenBank/DDBJ databases">
        <title>Draft genome sequence of Moraxella pluranimalium CCUG 54913T type strain.</title>
        <authorList>
            <person name="Salva-Serra F."/>
            <person name="Engstrom-Jakobsson H."/>
            <person name="Thorell K."/>
            <person name="Jaen-Luchoro D."/>
            <person name="Gonzales-Siles L."/>
            <person name="Karlsson R."/>
            <person name="Yazdan S."/>
            <person name="Boulund F."/>
            <person name="Johnning A."/>
            <person name="Engstrand L."/>
            <person name="Kristiansson E."/>
            <person name="Moore E."/>
        </authorList>
    </citation>
    <scope>NUCLEOTIDE SEQUENCE [LARGE SCALE GENOMIC DNA]</scope>
    <source>
        <strain evidence="8 9">CCUG 54913</strain>
    </source>
</reference>
<comment type="cofactor">
    <cofactor evidence="5">
        <name>Mg(2+)</name>
        <dbReference type="ChEBI" id="CHEBI:18420"/>
    </cofactor>
    <text evidence="5">Binds two Mg(2+) per subunit. The active form of the enzyme binds two Mg(2+) ions in its active site. The first Mg(2+) forms only one salt bridge with the protein.</text>
</comment>
<dbReference type="Gene3D" id="3.30.420.10">
    <property type="entry name" value="Ribonuclease H-like superfamily/Ribonuclease H"/>
    <property type="match status" value="1"/>
</dbReference>
<dbReference type="InterPro" id="IPR036397">
    <property type="entry name" value="RNaseH_sf"/>
</dbReference>
<feature type="binding site" evidence="5">
    <location>
        <position position="22"/>
    </location>
    <ligand>
        <name>Mg(2+)</name>
        <dbReference type="ChEBI" id="CHEBI:18420"/>
        <label>2</label>
        <note>catalytic</note>
    </ligand>
</feature>
<keyword evidence="5" id="KW-0460">Magnesium</keyword>
<name>A0A1T0CTI3_9GAMM</name>
<evidence type="ECO:0000256" key="6">
    <source>
        <dbReference type="SAM" id="MobiDB-lite"/>
    </source>
</evidence>
<feature type="region of interest" description="Disordered" evidence="6">
    <location>
        <begin position="211"/>
        <end position="233"/>
    </location>
</feature>
<keyword evidence="4 5" id="KW-0269">Exonuclease</keyword>
<proteinExistence type="inferred from homology"/>
<evidence type="ECO:0000313" key="8">
    <source>
        <dbReference type="EMBL" id="OOS25668.1"/>
    </source>
</evidence>
<feature type="binding site" evidence="5">
    <location>
        <position position="24"/>
    </location>
    <ligand>
        <name>Mg(2+)</name>
        <dbReference type="ChEBI" id="CHEBI:18420"/>
        <label>2</label>
        <note>catalytic</note>
    </ligand>
</feature>
<feature type="site" description="Important for substrate binding and specificity" evidence="5">
    <location>
        <position position="76"/>
    </location>
</feature>
<dbReference type="GO" id="GO:0008033">
    <property type="term" value="P:tRNA processing"/>
    <property type="evidence" value="ECO:0007669"/>
    <property type="project" value="UniProtKB-KW"/>
</dbReference>
<dbReference type="InterPro" id="IPR013520">
    <property type="entry name" value="Ribonucl_H"/>
</dbReference>
<dbReference type="SMART" id="SM00479">
    <property type="entry name" value="EXOIII"/>
    <property type="match status" value="1"/>
</dbReference>
<feature type="site" description="Important for substrate binding and specificity" evidence="5">
    <location>
        <position position="125"/>
    </location>
</feature>
<sequence>MSDAVTPTIANRFRGFLPVVVDVETAGFNAVTDALLEIACVPILMDEQGKLYQGEALNAHIEPFAGANLEPAALKFTGINPDSPFRKAISEDEKVALRRIFKQLKALKKEHGCRQCILVGHNAHFDLGFLNAAIARTNSKNHSPFHAFSVLDTASFAALAYGHTVLARTCIMAGIEFDNSHAHSALYDTQKTAELFCHIVNHTPLLSPVYPSDDADTADGDGDDHADDNGVEC</sequence>
<comment type="subunit">
    <text evidence="5">Homodimer.</text>
</comment>
<dbReference type="GO" id="GO:0008408">
    <property type="term" value="F:3'-5' exonuclease activity"/>
    <property type="evidence" value="ECO:0007669"/>
    <property type="project" value="TreeGrafter"/>
</dbReference>
<protein>
    <recommendedName>
        <fullName evidence="5">Ribonuclease T</fullName>
        <ecNumber evidence="5">3.1.13.-</ecNumber>
    </recommendedName>
    <alternativeName>
        <fullName evidence="5">Exoribonuclease T</fullName>
        <shortName evidence="5">RNase T</shortName>
    </alternativeName>
</protein>
<gene>
    <name evidence="5" type="primary">rnt</name>
    <name evidence="8" type="ORF">B0680_02255</name>
</gene>
<dbReference type="PANTHER" id="PTHR30231">
    <property type="entry name" value="DNA POLYMERASE III SUBUNIT EPSILON"/>
    <property type="match status" value="1"/>
</dbReference>
<dbReference type="GO" id="GO:0005829">
    <property type="term" value="C:cytosol"/>
    <property type="evidence" value="ECO:0007669"/>
    <property type="project" value="TreeGrafter"/>
</dbReference>
<comment type="function">
    <text evidence="5">Trims short 3' overhangs of a variety of RNA species, leaving a one or two nucleotide 3' overhang. Responsible for the end-turnover of tRNA: specifically removes the terminal AMP residue from uncharged tRNA (tRNA-C-C-A). Also appears to be involved in tRNA biosynthesis.</text>
</comment>
<accession>A0A1T0CTI3</accession>
<dbReference type="Pfam" id="PF00929">
    <property type="entry name" value="RNase_T"/>
    <property type="match status" value="1"/>
</dbReference>
<feature type="domain" description="Exonuclease" evidence="7">
    <location>
        <begin position="17"/>
        <end position="205"/>
    </location>
</feature>
<feature type="binding site" evidence="5">
    <location>
        <position position="188"/>
    </location>
    <ligand>
        <name>Mg(2+)</name>
        <dbReference type="ChEBI" id="CHEBI:18420"/>
        <label>2</label>
        <note>catalytic</note>
    </ligand>
</feature>
<evidence type="ECO:0000256" key="1">
    <source>
        <dbReference type="ARBA" id="ARBA00022694"/>
    </source>
</evidence>
<feature type="binding site" evidence="5">
    <location>
        <position position="183"/>
    </location>
    <ligand>
        <name>Mg(2+)</name>
        <dbReference type="ChEBI" id="CHEBI:18420"/>
        <label>2</label>
        <note>catalytic</note>
    </ligand>
</feature>
<feature type="site" description="Important for substrate binding and specificity" evidence="5">
    <location>
        <position position="28"/>
    </location>
</feature>
<dbReference type="GO" id="GO:0016896">
    <property type="term" value="F:RNA exonuclease activity, producing 5'-phosphomonoesters"/>
    <property type="evidence" value="ECO:0007669"/>
    <property type="project" value="UniProtKB-UniRule"/>
</dbReference>
<dbReference type="RefSeq" id="WP_078253424.1">
    <property type="nucleotide sequence ID" value="NZ_MUYU01000006.1"/>
</dbReference>
<dbReference type="AlphaFoldDB" id="A0A1T0CTI3"/>
<feature type="site" description="Important for substrate binding and specificity" evidence="5">
    <location>
        <position position="148"/>
    </location>
</feature>
<evidence type="ECO:0000256" key="5">
    <source>
        <dbReference type="HAMAP-Rule" id="MF_00157"/>
    </source>
</evidence>
<dbReference type="GO" id="GO:0003676">
    <property type="term" value="F:nucleic acid binding"/>
    <property type="evidence" value="ECO:0007669"/>
    <property type="project" value="InterPro"/>
</dbReference>
<dbReference type="OrthoDB" id="9778264at2"/>
<evidence type="ECO:0000256" key="3">
    <source>
        <dbReference type="ARBA" id="ARBA00022801"/>
    </source>
</evidence>
<evidence type="ECO:0000256" key="2">
    <source>
        <dbReference type="ARBA" id="ARBA00022722"/>
    </source>
</evidence>
<dbReference type="SUPFAM" id="SSF53098">
    <property type="entry name" value="Ribonuclease H-like"/>
    <property type="match status" value="1"/>
</dbReference>
<dbReference type="NCBIfam" id="TIGR01298">
    <property type="entry name" value="RNaseT"/>
    <property type="match status" value="1"/>
</dbReference>